<dbReference type="InterPro" id="IPR029058">
    <property type="entry name" value="AB_hydrolase_fold"/>
</dbReference>
<dbReference type="PANTHER" id="PTHR43798">
    <property type="entry name" value="MONOACYLGLYCEROL LIPASE"/>
    <property type="match status" value="1"/>
</dbReference>
<sequence>MILYTEDFGHGEETVIFLHSGLQTGLTDFEKLLPYFDDRHRILLPDLRGHGKSVCDSLENYFENAADDLAETVKHLKIKNMHLVGVSVGALVAVHFALKYKSSVKSLTLSGLMFKEPHNYIELHKNEVEMQSKVLESKETASYFDNIHPPDWRQFLDITRNQSWYPFSKNAEVLEENLPVHIITGSESDHELETIDEYVNERAEVSVIDKGGHLLNHDNPEAFSKSIMEYIQGMG</sequence>
<gene>
    <name evidence="3" type="ORF">WN59_12915</name>
</gene>
<dbReference type="RefSeq" id="WP_046580762.1">
    <property type="nucleotide sequence ID" value="NZ_LAYZ01000026.1"/>
</dbReference>
<dbReference type="STRING" id="1432562.WN59_12915"/>
<dbReference type="EMBL" id="LAYZ01000026">
    <property type="protein sequence ID" value="KKK32939.1"/>
    <property type="molecule type" value="Genomic_DNA"/>
</dbReference>
<dbReference type="GO" id="GO:0016020">
    <property type="term" value="C:membrane"/>
    <property type="evidence" value="ECO:0007669"/>
    <property type="project" value="TreeGrafter"/>
</dbReference>
<proteinExistence type="inferred from homology"/>
<organism evidence="3 4">
    <name type="scientific">Salinicoccus sediminis</name>
    <dbReference type="NCBI Taxonomy" id="1432562"/>
    <lineage>
        <taxon>Bacteria</taxon>
        <taxon>Bacillati</taxon>
        <taxon>Bacillota</taxon>
        <taxon>Bacilli</taxon>
        <taxon>Bacillales</taxon>
        <taxon>Staphylococcaceae</taxon>
        <taxon>Salinicoccus</taxon>
    </lineage>
</organism>
<comment type="caution">
    <text evidence="3">The sequence shown here is derived from an EMBL/GenBank/DDBJ whole genome shotgun (WGS) entry which is preliminary data.</text>
</comment>
<feature type="domain" description="AB hydrolase-1" evidence="2">
    <location>
        <begin position="14"/>
        <end position="118"/>
    </location>
</feature>
<dbReference type="InterPro" id="IPR050266">
    <property type="entry name" value="AB_hydrolase_sf"/>
</dbReference>
<dbReference type="Pfam" id="PF00561">
    <property type="entry name" value="Abhydrolase_1"/>
    <property type="match status" value="1"/>
</dbReference>
<dbReference type="OrthoDB" id="9776853at2"/>
<dbReference type="InterPro" id="IPR000073">
    <property type="entry name" value="AB_hydrolase_1"/>
</dbReference>
<keyword evidence="4" id="KW-1185">Reference proteome</keyword>
<dbReference type="Proteomes" id="UP000034287">
    <property type="component" value="Unassembled WGS sequence"/>
</dbReference>
<dbReference type="PANTHER" id="PTHR43798:SF33">
    <property type="entry name" value="HYDROLASE, PUTATIVE (AFU_ORTHOLOGUE AFUA_2G14860)-RELATED"/>
    <property type="match status" value="1"/>
</dbReference>
<dbReference type="PATRIC" id="fig|1432562.3.peg.2592"/>
<dbReference type="PRINTS" id="PR00111">
    <property type="entry name" value="ABHYDROLASE"/>
</dbReference>
<dbReference type="SUPFAM" id="SSF53474">
    <property type="entry name" value="alpha/beta-Hydrolases"/>
    <property type="match status" value="1"/>
</dbReference>
<evidence type="ECO:0000313" key="3">
    <source>
        <dbReference type="EMBL" id="KKK32939.1"/>
    </source>
</evidence>
<dbReference type="Gene3D" id="3.40.50.1820">
    <property type="entry name" value="alpha/beta hydrolase"/>
    <property type="match status" value="1"/>
</dbReference>
<evidence type="ECO:0000259" key="2">
    <source>
        <dbReference type="Pfam" id="PF00561"/>
    </source>
</evidence>
<evidence type="ECO:0000256" key="1">
    <source>
        <dbReference type="ARBA" id="ARBA00008645"/>
    </source>
</evidence>
<comment type="similarity">
    <text evidence="1">Belongs to the AB hydrolase superfamily.</text>
</comment>
<reference evidence="3 4" key="1">
    <citation type="submission" date="2015-04" db="EMBL/GenBank/DDBJ databases">
        <title>Taxonomic description and genome sequence of Salinicoccus sediminis sp. nov., a novel hyper halotolerant bacterium isolated from marine sediment.</title>
        <authorList>
            <person name="Mathan Kumar R."/>
            <person name="Kaur G."/>
            <person name="Kumar N."/>
            <person name="Kumar A."/>
            <person name="Singh N.K."/>
            <person name="Kaur N."/>
            <person name="Mayilraj S."/>
        </authorList>
    </citation>
    <scope>NUCLEOTIDE SEQUENCE [LARGE SCALE GENOMIC DNA]</scope>
    <source>
        <strain evidence="3 4">SV-16</strain>
    </source>
</reference>
<evidence type="ECO:0000313" key="4">
    <source>
        <dbReference type="Proteomes" id="UP000034287"/>
    </source>
</evidence>
<dbReference type="AlphaFoldDB" id="A0A0M2SDY5"/>
<accession>A0A0M2SDY5</accession>
<name>A0A0M2SDY5_9STAP</name>
<protein>
    <recommendedName>
        <fullName evidence="2">AB hydrolase-1 domain-containing protein</fullName>
    </recommendedName>
</protein>